<dbReference type="EC" id="3.4.25.1" evidence="4"/>
<proteinExistence type="inferred from homology"/>
<dbReference type="InterPro" id="IPR029055">
    <property type="entry name" value="Ntn_hydrolases_N"/>
</dbReference>
<dbReference type="InterPro" id="IPR050115">
    <property type="entry name" value="Proteasome_alpha"/>
</dbReference>
<sequence length="230" mass="25267">MMMISGNSPYDRPYAMYTPDGRLLQVEYASEAVKYGSPVVAVRGKDFAIMVARTKDTDPLLDPIEKIHMVDENIGAAGAGFTGDINLLVDQARVEAQRHRLVFEDPIDVKSVVNHLGQFMYSFTRYGGVRPLGAALIVVGSDRIGKHLYQLDPRGLILSGKALAIGKNSEDAIQLLKAEYKQDMPRKEALDLAIRALSKAEDGESPIEVGVALGKTFKKMSLEEAKRTIM</sequence>
<dbReference type="Gene3D" id="3.60.20.10">
    <property type="entry name" value="Glutamine Phosphoribosylpyrophosphate, subunit 1, domain 1"/>
    <property type="match status" value="1"/>
</dbReference>
<evidence type="ECO:0000259" key="3">
    <source>
        <dbReference type="SMART" id="SM00948"/>
    </source>
</evidence>
<dbReference type="Pfam" id="PF00227">
    <property type="entry name" value="Proteasome"/>
    <property type="match status" value="1"/>
</dbReference>
<evidence type="ECO:0000256" key="1">
    <source>
        <dbReference type="ARBA" id="ARBA00022942"/>
    </source>
</evidence>
<dbReference type="InterPro" id="IPR000426">
    <property type="entry name" value="Proteasome_asu_N"/>
</dbReference>
<name>A0A7C3F0J2_9CREN</name>
<dbReference type="InterPro" id="IPR001353">
    <property type="entry name" value="Proteasome_sua/b"/>
</dbReference>
<dbReference type="SMART" id="SM00948">
    <property type="entry name" value="Proteasome_A_N"/>
    <property type="match status" value="1"/>
</dbReference>
<comment type="similarity">
    <text evidence="2">Belongs to the peptidase T1A family.</text>
</comment>
<dbReference type="SUPFAM" id="SSF56235">
    <property type="entry name" value="N-terminal nucleophile aminohydrolases (Ntn hydrolases)"/>
    <property type="match status" value="1"/>
</dbReference>
<dbReference type="GO" id="GO:0019773">
    <property type="term" value="C:proteasome core complex, alpha-subunit complex"/>
    <property type="evidence" value="ECO:0007669"/>
    <property type="project" value="UniProtKB-UniRule"/>
</dbReference>
<dbReference type="EMBL" id="DSTX01000010">
    <property type="protein sequence ID" value="HFK20725.1"/>
    <property type="molecule type" value="Genomic_DNA"/>
</dbReference>
<keyword evidence="1 2" id="KW-0647">Proteasome</keyword>
<dbReference type="Pfam" id="PF10584">
    <property type="entry name" value="Proteasome_A_N"/>
    <property type="match status" value="1"/>
</dbReference>
<dbReference type="CDD" id="cd01911">
    <property type="entry name" value="proteasome_alpha"/>
    <property type="match status" value="1"/>
</dbReference>
<dbReference type="GO" id="GO:0006511">
    <property type="term" value="P:ubiquitin-dependent protein catabolic process"/>
    <property type="evidence" value="ECO:0007669"/>
    <property type="project" value="InterPro"/>
</dbReference>
<organism evidence="4">
    <name type="scientific">Candidatus Methanomethylicus mesodigestus</name>
    <dbReference type="NCBI Taxonomy" id="1867258"/>
    <lineage>
        <taxon>Archaea</taxon>
        <taxon>Thermoproteota</taxon>
        <taxon>Methanosuratincolia</taxon>
        <taxon>Candidatus Methanomethylicales</taxon>
        <taxon>Candidatus Methanomethylicaceae</taxon>
        <taxon>Candidatus Methanomethylicus</taxon>
    </lineage>
</organism>
<feature type="domain" description="Proteasome alpha-type subunits" evidence="3">
    <location>
        <begin position="10"/>
        <end position="32"/>
    </location>
</feature>
<dbReference type="InterPro" id="IPR023332">
    <property type="entry name" value="Proteasome_alpha-type"/>
</dbReference>
<gene>
    <name evidence="4" type="ORF">ENS19_05510</name>
</gene>
<protein>
    <submittedName>
        <fullName evidence="4">Proteasome subunit alpha</fullName>
        <ecNumber evidence="4">3.4.25.1</ecNumber>
    </submittedName>
</protein>
<reference evidence="4" key="1">
    <citation type="journal article" date="2020" name="mSystems">
        <title>Genome- and Community-Level Interaction Insights into Carbon Utilization and Element Cycling Functions of Hydrothermarchaeota in Hydrothermal Sediment.</title>
        <authorList>
            <person name="Zhou Z."/>
            <person name="Liu Y."/>
            <person name="Xu W."/>
            <person name="Pan J."/>
            <person name="Luo Z.H."/>
            <person name="Li M."/>
        </authorList>
    </citation>
    <scope>NUCLEOTIDE SEQUENCE [LARGE SCALE GENOMIC DNA]</scope>
    <source>
        <strain evidence="4">SpSt-468</strain>
    </source>
</reference>
<dbReference type="PROSITE" id="PS51475">
    <property type="entry name" value="PROTEASOME_ALPHA_2"/>
    <property type="match status" value="1"/>
</dbReference>
<evidence type="ECO:0000256" key="2">
    <source>
        <dbReference type="PROSITE-ProRule" id="PRU00808"/>
    </source>
</evidence>
<dbReference type="GO" id="GO:0004175">
    <property type="term" value="F:endopeptidase activity"/>
    <property type="evidence" value="ECO:0007669"/>
    <property type="project" value="UniProtKB-ARBA"/>
</dbReference>
<dbReference type="AlphaFoldDB" id="A0A7C3F0J2"/>
<keyword evidence="4" id="KW-0378">Hydrolase</keyword>
<dbReference type="PANTHER" id="PTHR11599">
    <property type="entry name" value="PROTEASOME SUBUNIT ALPHA/BETA"/>
    <property type="match status" value="1"/>
</dbReference>
<accession>A0A7C3F0J2</accession>
<evidence type="ECO:0000313" key="4">
    <source>
        <dbReference type="EMBL" id="HFK20725.1"/>
    </source>
</evidence>
<comment type="caution">
    <text evidence="4">The sequence shown here is derived from an EMBL/GenBank/DDBJ whole genome shotgun (WGS) entry which is preliminary data.</text>
</comment>